<feature type="compositionally biased region" description="Pro residues" evidence="1">
    <location>
        <begin position="291"/>
        <end position="309"/>
    </location>
</feature>
<protein>
    <submittedName>
        <fullName evidence="2">Uncharacterized protein</fullName>
    </submittedName>
</protein>
<gene>
    <name evidence="2" type="ORF">PAXINDRAFT_15773</name>
</gene>
<sequence length="309" mass="33821">MQQATPSHTQETRHQGRAERGCGEGEEGRKLNRRADEKVAATRGPGMCATDQTVDGGSSRHTPSPPPPSTPNLPFGQLAPTPRWSTYQQRRDSQVPRTRTRRTCEDVEWSQERVESRSQGSEEVDDEDGDDVDVDHTHVMPQTPHSTRQTAVDEATDATNPNTTSIGPAMPMGRSYRLPNASNEGEKGGEEDEKGEWASGIETPSSNDDGGDEDVRHAEGRGEAVSGDDEVEGSEDNQSTSYGDDERRCQREKARDEARDDEEGQQNKERGQTTEEHRTAATNANDEDDAPPPQPPSPPTPPALPPHPE</sequence>
<feature type="region of interest" description="Disordered" evidence="1">
    <location>
        <begin position="1"/>
        <end position="309"/>
    </location>
</feature>
<reference evidence="2 3" key="1">
    <citation type="submission" date="2014-06" db="EMBL/GenBank/DDBJ databases">
        <authorList>
            <consortium name="DOE Joint Genome Institute"/>
            <person name="Kuo A."/>
            <person name="Kohler A."/>
            <person name="Nagy L.G."/>
            <person name="Floudas D."/>
            <person name="Copeland A."/>
            <person name="Barry K.W."/>
            <person name="Cichocki N."/>
            <person name="Veneault-Fourrey C."/>
            <person name="LaButti K."/>
            <person name="Lindquist E.A."/>
            <person name="Lipzen A."/>
            <person name="Lundell T."/>
            <person name="Morin E."/>
            <person name="Murat C."/>
            <person name="Sun H."/>
            <person name="Tunlid A."/>
            <person name="Henrissat B."/>
            <person name="Grigoriev I.V."/>
            <person name="Hibbett D.S."/>
            <person name="Martin F."/>
            <person name="Nordberg H.P."/>
            <person name="Cantor M.N."/>
            <person name="Hua S.X."/>
        </authorList>
    </citation>
    <scope>NUCLEOTIDE SEQUENCE [LARGE SCALE GENOMIC DNA]</scope>
    <source>
        <strain evidence="2 3">ATCC 200175</strain>
    </source>
</reference>
<feature type="compositionally biased region" description="Basic and acidic residues" evidence="1">
    <location>
        <begin position="102"/>
        <end position="116"/>
    </location>
</feature>
<accession>A0A0C9TVG5</accession>
<evidence type="ECO:0000313" key="3">
    <source>
        <dbReference type="Proteomes" id="UP000053647"/>
    </source>
</evidence>
<feature type="compositionally biased region" description="Acidic residues" evidence="1">
    <location>
        <begin position="122"/>
        <end position="133"/>
    </location>
</feature>
<organism evidence="2 3">
    <name type="scientific">Paxillus involutus ATCC 200175</name>
    <dbReference type="NCBI Taxonomy" id="664439"/>
    <lineage>
        <taxon>Eukaryota</taxon>
        <taxon>Fungi</taxon>
        <taxon>Dikarya</taxon>
        <taxon>Basidiomycota</taxon>
        <taxon>Agaricomycotina</taxon>
        <taxon>Agaricomycetes</taxon>
        <taxon>Agaricomycetidae</taxon>
        <taxon>Boletales</taxon>
        <taxon>Paxilineae</taxon>
        <taxon>Paxillaceae</taxon>
        <taxon>Paxillus</taxon>
    </lineage>
</organism>
<feature type="compositionally biased region" description="Polar residues" evidence="1">
    <location>
        <begin position="157"/>
        <end position="166"/>
    </location>
</feature>
<proteinExistence type="predicted"/>
<feature type="compositionally biased region" description="Basic and acidic residues" evidence="1">
    <location>
        <begin position="10"/>
        <end position="40"/>
    </location>
</feature>
<dbReference type="EMBL" id="KN819382">
    <property type="protein sequence ID" value="KIJ11306.1"/>
    <property type="molecule type" value="Genomic_DNA"/>
</dbReference>
<evidence type="ECO:0000313" key="2">
    <source>
        <dbReference type="EMBL" id="KIJ11306.1"/>
    </source>
</evidence>
<dbReference type="HOGENOM" id="CLU_900466_0_0_1"/>
<feature type="compositionally biased region" description="Basic and acidic residues" evidence="1">
    <location>
        <begin position="244"/>
        <end position="258"/>
    </location>
</feature>
<feature type="compositionally biased region" description="Acidic residues" evidence="1">
    <location>
        <begin position="226"/>
        <end position="235"/>
    </location>
</feature>
<dbReference type="AlphaFoldDB" id="A0A0C9TVG5"/>
<name>A0A0C9TVG5_PAXIN</name>
<reference evidence="3" key="2">
    <citation type="submission" date="2015-01" db="EMBL/GenBank/DDBJ databases">
        <title>Evolutionary Origins and Diversification of the Mycorrhizal Mutualists.</title>
        <authorList>
            <consortium name="DOE Joint Genome Institute"/>
            <consortium name="Mycorrhizal Genomics Consortium"/>
            <person name="Kohler A."/>
            <person name="Kuo A."/>
            <person name="Nagy L.G."/>
            <person name="Floudas D."/>
            <person name="Copeland A."/>
            <person name="Barry K.W."/>
            <person name="Cichocki N."/>
            <person name="Veneault-Fourrey C."/>
            <person name="LaButti K."/>
            <person name="Lindquist E.A."/>
            <person name="Lipzen A."/>
            <person name="Lundell T."/>
            <person name="Morin E."/>
            <person name="Murat C."/>
            <person name="Riley R."/>
            <person name="Ohm R."/>
            <person name="Sun H."/>
            <person name="Tunlid A."/>
            <person name="Henrissat B."/>
            <person name="Grigoriev I.V."/>
            <person name="Hibbett D.S."/>
            <person name="Martin F."/>
        </authorList>
    </citation>
    <scope>NUCLEOTIDE SEQUENCE [LARGE SCALE GENOMIC DNA]</scope>
    <source>
        <strain evidence="3">ATCC 200175</strain>
    </source>
</reference>
<feature type="compositionally biased region" description="Basic and acidic residues" evidence="1">
    <location>
        <begin position="265"/>
        <end position="279"/>
    </location>
</feature>
<feature type="compositionally biased region" description="Basic and acidic residues" evidence="1">
    <location>
        <begin position="213"/>
        <end position="222"/>
    </location>
</feature>
<dbReference type="Proteomes" id="UP000053647">
    <property type="component" value="Unassembled WGS sequence"/>
</dbReference>
<feature type="compositionally biased region" description="Polar residues" evidence="1">
    <location>
        <begin position="50"/>
        <end position="61"/>
    </location>
</feature>
<keyword evidence="3" id="KW-1185">Reference proteome</keyword>
<evidence type="ECO:0000256" key="1">
    <source>
        <dbReference type="SAM" id="MobiDB-lite"/>
    </source>
</evidence>